<dbReference type="PROSITE" id="PS50886">
    <property type="entry name" value="TRBD"/>
    <property type="match status" value="1"/>
</dbReference>
<keyword evidence="7" id="KW-1185">Reference proteome</keyword>
<protein>
    <recommendedName>
        <fullName evidence="5">tRNA-binding domain-containing protein</fullName>
    </recommendedName>
</protein>
<dbReference type="AlphaFoldDB" id="A0AAD7U9U8"/>
<keyword evidence="2 3" id="KW-0694">RNA-binding</keyword>
<evidence type="ECO:0000256" key="4">
    <source>
        <dbReference type="SAM" id="MobiDB-lite"/>
    </source>
</evidence>
<evidence type="ECO:0000259" key="5">
    <source>
        <dbReference type="PROSITE" id="PS50886"/>
    </source>
</evidence>
<organism evidence="6 7">
    <name type="scientific">Chrysophaeum taylorii</name>
    <dbReference type="NCBI Taxonomy" id="2483200"/>
    <lineage>
        <taxon>Eukaryota</taxon>
        <taxon>Sar</taxon>
        <taxon>Stramenopiles</taxon>
        <taxon>Ochrophyta</taxon>
        <taxon>Pelagophyceae</taxon>
        <taxon>Pelagomonadales</taxon>
        <taxon>Pelagomonadaceae</taxon>
        <taxon>Chrysophaeum</taxon>
    </lineage>
</organism>
<reference evidence="6" key="1">
    <citation type="submission" date="2023-01" db="EMBL/GenBank/DDBJ databases">
        <title>Metagenome sequencing of chrysophaentin producing Chrysophaeum taylorii.</title>
        <authorList>
            <person name="Davison J."/>
            <person name="Bewley C."/>
        </authorList>
    </citation>
    <scope>NUCLEOTIDE SEQUENCE</scope>
    <source>
        <strain evidence="6">NIES-1699</strain>
    </source>
</reference>
<sequence>MQVVEILRVEPLAAEKLKLVEVQTSEGTVDIVTNAPNVTVDKVGRRCVAALVGVEIGDTVVAPKVVGGRKSHGILCDSVMLKWSGGGAGTAVFVDLDVGAPPPSERPRPKRAELPATTAEGLFAKKPTKEDKKAAAKAAREARKAAKKGTNNDV</sequence>
<proteinExistence type="predicted"/>
<feature type="domain" description="TRNA-binding" evidence="5">
    <location>
        <begin position="1"/>
        <end position="108"/>
    </location>
</feature>
<dbReference type="Gene3D" id="2.40.50.140">
    <property type="entry name" value="Nucleic acid-binding proteins"/>
    <property type="match status" value="1"/>
</dbReference>
<gene>
    <name evidence="6" type="ORF">CTAYLR_006304</name>
</gene>
<feature type="region of interest" description="Disordered" evidence="4">
    <location>
        <begin position="99"/>
        <end position="154"/>
    </location>
</feature>
<dbReference type="InterPro" id="IPR002547">
    <property type="entry name" value="tRNA-bd_dom"/>
</dbReference>
<evidence type="ECO:0000256" key="1">
    <source>
        <dbReference type="ARBA" id="ARBA00022555"/>
    </source>
</evidence>
<dbReference type="GO" id="GO:0000049">
    <property type="term" value="F:tRNA binding"/>
    <property type="evidence" value="ECO:0007669"/>
    <property type="project" value="UniProtKB-UniRule"/>
</dbReference>
<dbReference type="InterPro" id="IPR012340">
    <property type="entry name" value="NA-bd_OB-fold"/>
</dbReference>
<keyword evidence="1 3" id="KW-0820">tRNA-binding</keyword>
<name>A0AAD7U9U8_9STRA</name>
<accession>A0AAD7U9U8</accession>
<dbReference type="Proteomes" id="UP001230188">
    <property type="component" value="Unassembled WGS sequence"/>
</dbReference>
<evidence type="ECO:0000313" key="6">
    <source>
        <dbReference type="EMBL" id="KAJ8600951.1"/>
    </source>
</evidence>
<dbReference type="EMBL" id="JAQMWT010000464">
    <property type="protein sequence ID" value="KAJ8600951.1"/>
    <property type="molecule type" value="Genomic_DNA"/>
</dbReference>
<dbReference type="SUPFAM" id="SSF50249">
    <property type="entry name" value="Nucleic acid-binding proteins"/>
    <property type="match status" value="1"/>
</dbReference>
<feature type="compositionally biased region" description="Basic and acidic residues" evidence="4">
    <location>
        <begin position="127"/>
        <end position="144"/>
    </location>
</feature>
<comment type="caution">
    <text evidence="6">The sequence shown here is derived from an EMBL/GenBank/DDBJ whole genome shotgun (WGS) entry which is preliminary data.</text>
</comment>
<evidence type="ECO:0000313" key="7">
    <source>
        <dbReference type="Proteomes" id="UP001230188"/>
    </source>
</evidence>
<evidence type="ECO:0000256" key="3">
    <source>
        <dbReference type="PROSITE-ProRule" id="PRU00209"/>
    </source>
</evidence>
<evidence type="ECO:0000256" key="2">
    <source>
        <dbReference type="ARBA" id="ARBA00022884"/>
    </source>
</evidence>